<dbReference type="EC" id="1.1.1.133" evidence="5"/>
<comment type="caution">
    <text evidence="7">The sequence shown here is derived from an EMBL/GenBank/DDBJ whole genome shotgun (WGS) entry which is preliminary data.</text>
</comment>
<dbReference type="InterPro" id="IPR036291">
    <property type="entry name" value="NAD(P)-bd_dom_sf"/>
</dbReference>
<feature type="active site" description="Proton acceptor" evidence="3">
    <location>
        <position position="71"/>
    </location>
</feature>
<dbReference type="UniPathway" id="UPA00124"/>
<dbReference type="RefSeq" id="WP_116536212.1">
    <property type="nucleotide sequence ID" value="NZ_QDFT01000001.1"/>
</dbReference>
<dbReference type="InterPro" id="IPR000888">
    <property type="entry name" value="RmlC-like"/>
</dbReference>
<dbReference type="Gene3D" id="2.60.120.10">
    <property type="entry name" value="Jelly Rolls"/>
    <property type="match status" value="1"/>
</dbReference>
<dbReference type="PANTHER" id="PTHR10491:SF4">
    <property type="entry name" value="METHIONINE ADENOSYLTRANSFERASE 2 SUBUNIT BETA"/>
    <property type="match status" value="1"/>
</dbReference>
<comment type="similarity">
    <text evidence="1">Belongs to the dTDP-4-dehydrorhamnose 3,5-epimerase family.</text>
</comment>
<gene>
    <name evidence="7" type="primary">rfbD</name>
    <name evidence="7" type="ORF">DC432_00475</name>
</gene>
<dbReference type="SUPFAM" id="SSF51735">
    <property type="entry name" value="NAD(P)-binding Rossmann-fold domains"/>
    <property type="match status" value="1"/>
</dbReference>
<dbReference type="Gene3D" id="3.40.50.720">
    <property type="entry name" value="NAD(P)-binding Rossmann-like Domain"/>
    <property type="match status" value="1"/>
</dbReference>
<dbReference type="GO" id="GO:0008830">
    <property type="term" value="F:dTDP-4-dehydrorhamnose 3,5-epimerase activity"/>
    <property type="evidence" value="ECO:0007669"/>
    <property type="project" value="InterPro"/>
</dbReference>
<dbReference type="InterPro" id="IPR005913">
    <property type="entry name" value="dTDP_dehydrorham_reduct"/>
</dbReference>
<sequence length="474" mass="51644">MRFGKALASHTTSIPGLLVIDLPVHGDDRGWFKENWQRQKMTAADIGLPDFGPVQNNISFNDEVGTTRGIHAEPWDKLVSVASGRIFGAWVDLREGDSFGSVFCTEVDPSTAIFVPRGVGNSYQTLEADTAYSYLVNDHWAHDATYTFLNLADETVAIDWPIPLDRVQISQKDRLHPRLADVVPMPPKKILVVGADGQLGRALEVEFGRHPWIEYAGRDEFDLSSPDVTSARRWRDYSAIVNAAGFTDVDGAETHDGRAEAWATNVSALSALARVAVTNDLLLVHVSSDYVFDGRNLDAYTETDRLSPLGVYGQTKAAGEAVASVVPRHYILRTSWLIGDGPNFVKTMMHLAQTGASPTVVDDQVGSLTFARDLAKVVKELLETRAPYGIYNFVGREGTKSWFGWAQDVFAALGHDPARVAPIGTASYSEEHGGGVAPRPANSILSTQKIEATLNGLTPTTSLADYLESISSVR</sequence>
<dbReference type="SUPFAM" id="SSF51182">
    <property type="entry name" value="RmlC-like cupins"/>
    <property type="match status" value="1"/>
</dbReference>
<evidence type="ECO:0000259" key="6">
    <source>
        <dbReference type="Pfam" id="PF04321"/>
    </source>
</evidence>
<dbReference type="AlphaFoldDB" id="A0A2T7WXM2"/>
<evidence type="ECO:0000313" key="8">
    <source>
        <dbReference type="Proteomes" id="UP000244649"/>
    </source>
</evidence>
<dbReference type="Pfam" id="PF00908">
    <property type="entry name" value="dTDP_sugar_isom"/>
    <property type="match status" value="1"/>
</dbReference>
<evidence type="ECO:0000313" key="7">
    <source>
        <dbReference type="EMBL" id="PVE79764.1"/>
    </source>
</evidence>
<protein>
    <recommendedName>
        <fullName evidence="5">dTDP-4-dehydrorhamnose reductase</fullName>
        <ecNumber evidence="5">1.1.1.133</ecNumber>
    </recommendedName>
</protein>
<reference evidence="7 8" key="1">
    <citation type="submission" date="2018-04" db="EMBL/GenBank/DDBJ databases">
        <authorList>
            <person name="Go L.Y."/>
            <person name="Mitchell J.A."/>
        </authorList>
    </citation>
    <scope>NUCLEOTIDE SEQUENCE [LARGE SCALE GENOMIC DNA]</scope>
    <source>
        <strain evidence="7 8">TPD7010</strain>
    </source>
</reference>
<evidence type="ECO:0000256" key="1">
    <source>
        <dbReference type="ARBA" id="ARBA00010154"/>
    </source>
</evidence>
<evidence type="ECO:0000256" key="2">
    <source>
        <dbReference type="ARBA" id="ARBA00010944"/>
    </source>
</evidence>
<evidence type="ECO:0000256" key="5">
    <source>
        <dbReference type="RuleBase" id="RU364082"/>
    </source>
</evidence>
<dbReference type="InterPro" id="IPR011051">
    <property type="entry name" value="RmlC_Cupin_sf"/>
</dbReference>
<proteinExistence type="inferred from homology"/>
<dbReference type="Gene3D" id="3.90.25.10">
    <property type="entry name" value="UDP-galactose 4-epimerase, domain 1"/>
    <property type="match status" value="1"/>
</dbReference>
<dbReference type="GO" id="GO:0008831">
    <property type="term" value="F:dTDP-4-dehydrorhamnose reductase activity"/>
    <property type="evidence" value="ECO:0007669"/>
    <property type="project" value="UniProtKB-EC"/>
</dbReference>
<keyword evidence="5" id="KW-0560">Oxidoreductase</keyword>
<dbReference type="NCBIfam" id="TIGR01214">
    <property type="entry name" value="rmlD"/>
    <property type="match status" value="1"/>
</dbReference>
<dbReference type="InterPro" id="IPR029903">
    <property type="entry name" value="RmlD-like-bd"/>
</dbReference>
<dbReference type="Proteomes" id="UP000244649">
    <property type="component" value="Unassembled WGS sequence"/>
</dbReference>
<organism evidence="7 8">
    <name type="scientific">Microbacterium testaceum</name>
    <name type="common">Aureobacterium testaceum</name>
    <name type="synonym">Brevibacterium testaceum</name>
    <dbReference type="NCBI Taxonomy" id="2033"/>
    <lineage>
        <taxon>Bacteria</taxon>
        <taxon>Bacillati</taxon>
        <taxon>Actinomycetota</taxon>
        <taxon>Actinomycetes</taxon>
        <taxon>Micrococcales</taxon>
        <taxon>Microbacteriaceae</taxon>
        <taxon>Microbacterium</taxon>
    </lineage>
</organism>
<dbReference type="GO" id="GO:0019305">
    <property type="term" value="P:dTDP-rhamnose biosynthetic process"/>
    <property type="evidence" value="ECO:0007669"/>
    <property type="project" value="UniProtKB-UniPathway"/>
</dbReference>
<comment type="similarity">
    <text evidence="2 5">Belongs to the dTDP-4-dehydrorhamnose reductase family.</text>
</comment>
<name>A0A2T7WXM2_MICTE</name>
<dbReference type="PANTHER" id="PTHR10491">
    <property type="entry name" value="DTDP-4-DEHYDRORHAMNOSE REDUCTASE"/>
    <property type="match status" value="1"/>
</dbReference>
<dbReference type="Pfam" id="PF04321">
    <property type="entry name" value="RmlD_sub_bind"/>
    <property type="match status" value="1"/>
</dbReference>
<dbReference type="InterPro" id="IPR014710">
    <property type="entry name" value="RmlC-like_jellyroll"/>
</dbReference>
<evidence type="ECO:0000256" key="4">
    <source>
        <dbReference type="PIRSR" id="PIRSR600888-3"/>
    </source>
</evidence>
<evidence type="ECO:0000256" key="3">
    <source>
        <dbReference type="PIRSR" id="PIRSR600888-1"/>
    </source>
</evidence>
<feature type="domain" description="RmlD-like substrate binding" evidence="6">
    <location>
        <begin position="189"/>
        <end position="455"/>
    </location>
</feature>
<keyword evidence="5" id="KW-0521">NADP</keyword>
<accession>A0A2T7WXM2</accession>
<dbReference type="EMBL" id="QDFT01000001">
    <property type="protein sequence ID" value="PVE79764.1"/>
    <property type="molecule type" value="Genomic_DNA"/>
</dbReference>
<comment type="pathway">
    <text evidence="5">Carbohydrate biosynthesis; dTDP-L-rhamnose biosynthesis.</text>
</comment>
<dbReference type="CDD" id="cd05254">
    <property type="entry name" value="dTDP_HR_like_SDR_e"/>
    <property type="match status" value="1"/>
</dbReference>
<feature type="active site" description="Proton donor" evidence="3">
    <location>
        <position position="134"/>
    </location>
</feature>
<comment type="function">
    <text evidence="5">Catalyzes the reduction of dTDP-6-deoxy-L-lyxo-4-hexulose to yield dTDP-L-rhamnose.</text>
</comment>
<feature type="site" description="Participates in a stacking interaction with the thymidine ring of dTDP-4-oxo-6-deoxyglucose" evidence="4">
    <location>
        <position position="140"/>
    </location>
</feature>